<gene>
    <name evidence="9" type="ORF">ATE48_15860</name>
</gene>
<comment type="similarity">
    <text evidence="1">Belongs to the MreC family.</text>
</comment>
<evidence type="ECO:0000256" key="4">
    <source>
        <dbReference type="ARBA" id="ARBA00032089"/>
    </source>
</evidence>
<dbReference type="Gene3D" id="2.40.10.340">
    <property type="entry name" value="Rod shape-determining protein MreC, domain 1"/>
    <property type="match status" value="1"/>
</dbReference>
<feature type="compositionally biased region" description="Pro residues" evidence="6">
    <location>
        <begin position="348"/>
        <end position="372"/>
    </location>
</feature>
<dbReference type="KEGG" id="cbot:ATE48_15860"/>
<dbReference type="PANTHER" id="PTHR34138:SF1">
    <property type="entry name" value="CELL SHAPE-DETERMINING PROTEIN MREC"/>
    <property type="match status" value="1"/>
</dbReference>
<dbReference type="InParanoid" id="A0A1B1AL36"/>
<dbReference type="Gene3D" id="2.40.10.350">
    <property type="entry name" value="Rod shape-determining protein MreC, domain 2"/>
    <property type="match status" value="1"/>
</dbReference>
<protein>
    <recommendedName>
        <fullName evidence="2">Cell shape-determining protein MreC</fullName>
    </recommendedName>
    <alternativeName>
        <fullName evidence="4">Cell shape protein MreC</fullName>
    </alternativeName>
</protein>
<feature type="transmembrane region" description="Helical" evidence="7">
    <location>
        <begin position="12"/>
        <end position="33"/>
    </location>
</feature>
<keyword evidence="7" id="KW-0812">Transmembrane</keyword>
<evidence type="ECO:0000313" key="9">
    <source>
        <dbReference type="EMBL" id="ANP47286.1"/>
    </source>
</evidence>
<dbReference type="STRING" id="1759059.ATE48_15860"/>
<keyword evidence="7" id="KW-1133">Transmembrane helix</keyword>
<dbReference type="PANTHER" id="PTHR34138">
    <property type="entry name" value="CELL SHAPE-DETERMINING PROTEIN MREC"/>
    <property type="match status" value="1"/>
</dbReference>
<evidence type="ECO:0000256" key="2">
    <source>
        <dbReference type="ARBA" id="ARBA00013855"/>
    </source>
</evidence>
<feature type="compositionally biased region" description="Polar residues" evidence="6">
    <location>
        <begin position="330"/>
        <end position="343"/>
    </location>
</feature>
<evidence type="ECO:0000313" key="10">
    <source>
        <dbReference type="Proteomes" id="UP000092498"/>
    </source>
</evidence>
<accession>A0A1B1AL36</accession>
<evidence type="ECO:0000256" key="1">
    <source>
        <dbReference type="ARBA" id="ARBA00009369"/>
    </source>
</evidence>
<evidence type="ECO:0000256" key="3">
    <source>
        <dbReference type="ARBA" id="ARBA00022960"/>
    </source>
</evidence>
<evidence type="ECO:0000256" key="5">
    <source>
        <dbReference type="SAM" id="Coils"/>
    </source>
</evidence>
<dbReference type="InterPro" id="IPR042177">
    <property type="entry name" value="Cell/Rod_1"/>
</dbReference>
<keyword evidence="10" id="KW-1185">Reference proteome</keyword>
<keyword evidence="3" id="KW-0133">Cell shape</keyword>
<feature type="region of interest" description="Disordered" evidence="6">
    <location>
        <begin position="291"/>
        <end position="372"/>
    </location>
</feature>
<dbReference type="GO" id="GO:0005886">
    <property type="term" value="C:plasma membrane"/>
    <property type="evidence" value="ECO:0007669"/>
    <property type="project" value="TreeGrafter"/>
</dbReference>
<evidence type="ECO:0000256" key="6">
    <source>
        <dbReference type="SAM" id="MobiDB-lite"/>
    </source>
</evidence>
<keyword evidence="7" id="KW-0472">Membrane</keyword>
<evidence type="ECO:0000256" key="7">
    <source>
        <dbReference type="SAM" id="Phobius"/>
    </source>
</evidence>
<proteinExistence type="inferred from homology"/>
<reference evidence="9 10" key="1">
    <citation type="submission" date="2015-11" db="EMBL/GenBank/DDBJ databases">
        <title>Whole-Genome Sequence of Candidatus Oderbacter manganicum from the National Park Lower Oder Valley, Germany.</title>
        <authorList>
            <person name="Braun B."/>
            <person name="Liere K."/>
            <person name="Szewzyk U."/>
        </authorList>
    </citation>
    <scope>NUCLEOTIDE SEQUENCE [LARGE SCALE GENOMIC DNA]</scope>
    <source>
        <strain evidence="9 10">OTSz_A_272</strain>
    </source>
</reference>
<feature type="domain" description="Rod shape-determining protein MreC beta-barrel core" evidence="8">
    <location>
        <begin position="135"/>
        <end position="260"/>
    </location>
</feature>
<organism evidence="9 10">
    <name type="scientific">Candidatus Viadribacter manganicus</name>
    <dbReference type="NCBI Taxonomy" id="1759059"/>
    <lineage>
        <taxon>Bacteria</taxon>
        <taxon>Pseudomonadati</taxon>
        <taxon>Pseudomonadota</taxon>
        <taxon>Alphaproteobacteria</taxon>
        <taxon>Hyphomonadales</taxon>
        <taxon>Hyphomonadaceae</taxon>
        <taxon>Candidatus Viadribacter</taxon>
    </lineage>
</organism>
<keyword evidence="5" id="KW-0175">Coiled coil</keyword>
<dbReference type="InterPro" id="IPR007221">
    <property type="entry name" value="MreC"/>
</dbReference>
<dbReference type="FunCoup" id="A0A1B1AL36">
    <property type="interactions" value="345"/>
</dbReference>
<dbReference type="InterPro" id="IPR042175">
    <property type="entry name" value="Cell/Rod_MreC_2"/>
</dbReference>
<dbReference type="AlphaFoldDB" id="A0A1B1AL36"/>
<dbReference type="Pfam" id="PF04085">
    <property type="entry name" value="MreC"/>
    <property type="match status" value="1"/>
</dbReference>
<feature type="coiled-coil region" evidence="5">
    <location>
        <begin position="80"/>
        <end position="110"/>
    </location>
</feature>
<dbReference type="InterPro" id="IPR055342">
    <property type="entry name" value="MreC_beta-barrel_core"/>
</dbReference>
<dbReference type="EMBL" id="CP013244">
    <property type="protein sequence ID" value="ANP47286.1"/>
    <property type="molecule type" value="Genomic_DNA"/>
</dbReference>
<dbReference type="Proteomes" id="UP000092498">
    <property type="component" value="Chromosome"/>
</dbReference>
<evidence type="ECO:0000259" key="8">
    <source>
        <dbReference type="Pfam" id="PF04085"/>
    </source>
</evidence>
<dbReference type="GO" id="GO:0008360">
    <property type="term" value="P:regulation of cell shape"/>
    <property type="evidence" value="ECO:0007669"/>
    <property type="project" value="UniProtKB-KW"/>
</dbReference>
<sequence>MRRAGGGRKVPAGVALAIVLGIGAVVLIGTQAGRTPQTEGVMQTGDDGAAAAGRVATGPARASEGFFDRLLGGWNSAERIEQLEAENRELQAWRDLAERLAERNRRYESLLRMPPDTFGEGADLENSIAAQLVLDSGGPFMRTLVANAGELHGVKVGYIAVNENGLVGRVVSVGQHSSRVLMLDDYNSRIPVMGESSRVRAVLAGQAMRRPELSLYPYQLEAPRMDFIVGAQSLREGERVITSGDGGLYPRGIQVGVARREGNGAWRVALAASQQPIDFVRIIPFVPIDPPETTADPSATPPLGSSSSVAVIGRETMAPPPSVPTAAPRSAQTQEPRRQTAQNQPAVQTPPPSPPQPQQEAPPPAEPATPPQ</sequence>
<name>A0A1B1AL36_9PROT</name>